<accession>A0A1D1XT47</accession>
<dbReference type="AlphaFoldDB" id="A0A1D1XT47"/>
<evidence type="ECO:0000256" key="1">
    <source>
        <dbReference type="SAM" id="MobiDB-lite"/>
    </source>
</evidence>
<gene>
    <name evidence="2" type="primary">EF_1680</name>
    <name evidence="2" type="ORF">g.12785</name>
</gene>
<evidence type="ECO:0000313" key="2">
    <source>
        <dbReference type="EMBL" id="JAT45564.1"/>
    </source>
</evidence>
<proteinExistence type="predicted"/>
<feature type="non-terminal residue" evidence="2">
    <location>
        <position position="1"/>
    </location>
</feature>
<sequence>IKRNSLFLSSSTTLQTNKLFFIPKFISQKKMSSSTDVKTLTYDALKTLNTPTEDSETDFFNDSSDDVYVPESFAAFFGGIISEQDIQDAINQLEQEKQEEPKKKVKKDNQTESSNTSDEENDGILNKVRKFIKF</sequence>
<organism evidence="2">
    <name type="scientific">Anthurium amnicola</name>
    <dbReference type="NCBI Taxonomy" id="1678845"/>
    <lineage>
        <taxon>Eukaryota</taxon>
        <taxon>Viridiplantae</taxon>
        <taxon>Streptophyta</taxon>
        <taxon>Embryophyta</taxon>
        <taxon>Tracheophyta</taxon>
        <taxon>Spermatophyta</taxon>
        <taxon>Magnoliopsida</taxon>
        <taxon>Liliopsida</taxon>
        <taxon>Araceae</taxon>
        <taxon>Pothoideae</taxon>
        <taxon>Potheae</taxon>
        <taxon>Anthurium</taxon>
    </lineage>
</organism>
<feature type="compositionally biased region" description="Basic and acidic residues" evidence="1">
    <location>
        <begin position="94"/>
        <end position="110"/>
    </location>
</feature>
<feature type="region of interest" description="Disordered" evidence="1">
    <location>
        <begin position="88"/>
        <end position="122"/>
    </location>
</feature>
<dbReference type="EMBL" id="GDJX01022372">
    <property type="protein sequence ID" value="JAT45564.1"/>
    <property type="molecule type" value="Transcribed_RNA"/>
</dbReference>
<protein>
    <submittedName>
        <fullName evidence="2">UPF0346 protein EF_1680</fullName>
    </submittedName>
</protein>
<name>A0A1D1XT47_9ARAE</name>
<reference evidence="2" key="1">
    <citation type="submission" date="2015-07" db="EMBL/GenBank/DDBJ databases">
        <title>Transcriptome Assembly of Anthurium amnicola.</title>
        <authorList>
            <person name="Suzuki J."/>
        </authorList>
    </citation>
    <scope>NUCLEOTIDE SEQUENCE</scope>
</reference>